<reference evidence="2 3" key="1">
    <citation type="submission" date="2019-05" db="EMBL/GenBank/DDBJ databases">
        <title>Dyadobacter AR-3-8 sp. nov., isolated from arctic soil.</title>
        <authorList>
            <person name="Chaudhary D.K."/>
        </authorList>
    </citation>
    <scope>NUCLEOTIDE SEQUENCE [LARGE SCALE GENOMIC DNA]</scope>
    <source>
        <strain evidence="2 3">AR-3-8</strain>
    </source>
</reference>
<keyword evidence="2" id="KW-0808">Transferase</keyword>
<dbReference type="EMBL" id="SZVO01000002">
    <property type="protein sequence ID" value="TKT93227.1"/>
    <property type="molecule type" value="Genomic_DNA"/>
</dbReference>
<gene>
    <name evidence="2" type="ORF">FDK13_05055</name>
</gene>
<protein>
    <submittedName>
        <fullName evidence="2">Glycosyltransferase</fullName>
    </submittedName>
</protein>
<accession>A0A4U6DAB0</accession>
<keyword evidence="3" id="KW-1185">Reference proteome</keyword>
<dbReference type="InterPro" id="IPR001173">
    <property type="entry name" value="Glyco_trans_2-like"/>
</dbReference>
<organism evidence="2 3">
    <name type="scientific">Dyadobacter frigoris</name>
    <dbReference type="NCBI Taxonomy" id="2576211"/>
    <lineage>
        <taxon>Bacteria</taxon>
        <taxon>Pseudomonadati</taxon>
        <taxon>Bacteroidota</taxon>
        <taxon>Cytophagia</taxon>
        <taxon>Cytophagales</taxon>
        <taxon>Spirosomataceae</taxon>
        <taxon>Dyadobacter</taxon>
    </lineage>
</organism>
<dbReference type="Gene3D" id="3.90.550.10">
    <property type="entry name" value="Spore Coat Polysaccharide Biosynthesis Protein SpsA, Chain A"/>
    <property type="match status" value="1"/>
</dbReference>
<dbReference type="RefSeq" id="WP_137338903.1">
    <property type="nucleotide sequence ID" value="NZ_BSQH01000012.1"/>
</dbReference>
<dbReference type="Pfam" id="PF00535">
    <property type="entry name" value="Glycos_transf_2"/>
    <property type="match status" value="1"/>
</dbReference>
<feature type="domain" description="Glycosyltransferase 2-like" evidence="1">
    <location>
        <begin position="33"/>
        <end position="93"/>
    </location>
</feature>
<evidence type="ECO:0000313" key="2">
    <source>
        <dbReference type="EMBL" id="TKT93227.1"/>
    </source>
</evidence>
<comment type="caution">
    <text evidence="2">The sequence shown here is derived from an EMBL/GenBank/DDBJ whole genome shotgun (WGS) entry which is preliminary data.</text>
</comment>
<dbReference type="Proteomes" id="UP000304900">
    <property type="component" value="Unassembled WGS sequence"/>
</dbReference>
<dbReference type="SUPFAM" id="SSF53448">
    <property type="entry name" value="Nucleotide-diphospho-sugar transferases"/>
    <property type="match status" value="1"/>
</dbReference>
<dbReference type="AlphaFoldDB" id="A0A4U6DAB0"/>
<dbReference type="GO" id="GO:0016740">
    <property type="term" value="F:transferase activity"/>
    <property type="evidence" value="ECO:0007669"/>
    <property type="project" value="UniProtKB-KW"/>
</dbReference>
<proteinExistence type="predicted"/>
<evidence type="ECO:0000259" key="1">
    <source>
        <dbReference type="Pfam" id="PF00535"/>
    </source>
</evidence>
<dbReference type="InterPro" id="IPR029044">
    <property type="entry name" value="Nucleotide-diphossugar_trans"/>
</dbReference>
<name>A0A4U6DAB0_9BACT</name>
<dbReference type="OrthoDB" id="114108at2"/>
<sequence length="134" mass="15409">MVQTFSEETAENEPLMASSLFYTIPPSQHLKLSVILPVRNEQDNLFNTLEALRNKKDSEGLQLSHSEYEVLLLANNCTDKSADFARTYQKIYPDSNLHIEEIQLVPDVAHIGTVRRLLMDADYNRFTLLNRLLD</sequence>
<evidence type="ECO:0000313" key="3">
    <source>
        <dbReference type="Proteomes" id="UP000304900"/>
    </source>
</evidence>